<protein>
    <submittedName>
        <fullName evidence="3">ADP-heptose:LPS heptosyltransferase</fullName>
    </submittedName>
</protein>
<dbReference type="Proteomes" id="UP000316778">
    <property type="component" value="Unassembled WGS sequence"/>
</dbReference>
<evidence type="ECO:0000313" key="4">
    <source>
        <dbReference type="Proteomes" id="UP000316778"/>
    </source>
</evidence>
<evidence type="ECO:0000256" key="2">
    <source>
        <dbReference type="ARBA" id="ARBA00022679"/>
    </source>
</evidence>
<dbReference type="GO" id="GO:0009244">
    <property type="term" value="P:lipopolysaccharide core region biosynthetic process"/>
    <property type="evidence" value="ECO:0007669"/>
    <property type="project" value="TreeGrafter"/>
</dbReference>
<keyword evidence="1" id="KW-0328">Glycosyltransferase</keyword>
<organism evidence="3 4">
    <name type="scientific">Chitinophaga japonensis</name>
    <name type="common">Flexibacter japonensis</name>
    <dbReference type="NCBI Taxonomy" id="104662"/>
    <lineage>
        <taxon>Bacteria</taxon>
        <taxon>Pseudomonadati</taxon>
        <taxon>Bacteroidota</taxon>
        <taxon>Chitinophagia</taxon>
        <taxon>Chitinophagales</taxon>
        <taxon>Chitinophagaceae</taxon>
        <taxon>Chitinophaga</taxon>
    </lineage>
</organism>
<dbReference type="Pfam" id="PF01075">
    <property type="entry name" value="Glyco_transf_9"/>
    <property type="match status" value="1"/>
</dbReference>
<dbReference type="InterPro" id="IPR051199">
    <property type="entry name" value="LPS_LOS_Heptosyltrfase"/>
</dbReference>
<dbReference type="CDD" id="cd03789">
    <property type="entry name" value="GT9_LPS_heptosyltransferase"/>
    <property type="match status" value="1"/>
</dbReference>
<proteinExistence type="predicted"/>
<name>A0A562STN7_CHIJA</name>
<sequence length="290" mass="33426">MRRKKIRVIAWGGLGDILLSTPAFKALKQKHPGCRIIVYCPTKGHREIFRNNPDIDAIRSTSFFANPVAFTMYYFKWAKFHTFLYGHLSPSLYYRKSAKEIIADMFDVTLEDKNIRVFLTPEEERKAREYMSGFKNPVVLHITSRCSKNQEWPFNNWDKLIRSMPEYTFIQLGLKDELKVKQAVDLRGTTFREALAFIKHARGFVGVNSSFSHATNAFGIPGVVLFGPSQPEVWGHPNNINLYKPVRCAPCLDILLDSDCPYDKRCMHNITVEEVRAALLRQLEKDHIPA</sequence>
<gene>
    <name evidence="3" type="ORF">LX66_4932</name>
</gene>
<dbReference type="InterPro" id="IPR002201">
    <property type="entry name" value="Glyco_trans_9"/>
</dbReference>
<keyword evidence="4" id="KW-1185">Reference proteome</keyword>
<dbReference type="EMBL" id="VLLG01000005">
    <property type="protein sequence ID" value="TWI84562.1"/>
    <property type="molecule type" value="Genomic_DNA"/>
</dbReference>
<dbReference type="GO" id="GO:0008713">
    <property type="term" value="F:ADP-heptose-lipopolysaccharide heptosyltransferase activity"/>
    <property type="evidence" value="ECO:0007669"/>
    <property type="project" value="TreeGrafter"/>
</dbReference>
<dbReference type="OrthoDB" id="9768048at2"/>
<dbReference type="GO" id="GO:0005829">
    <property type="term" value="C:cytosol"/>
    <property type="evidence" value="ECO:0007669"/>
    <property type="project" value="TreeGrafter"/>
</dbReference>
<dbReference type="PANTHER" id="PTHR30160">
    <property type="entry name" value="TETRAACYLDISACCHARIDE 4'-KINASE-RELATED"/>
    <property type="match status" value="1"/>
</dbReference>
<dbReference type="SUPFAM" id="SSF53756">
    <property type="entry name" value="UDP-Glycosyltransferase/glycogen phosphorylase"/>
    <property type="match status" value="1"/>
</dbReference>
<dbReference type="PANTHER" id="PTHR30160:SF1">
    <property type="entry name" value="LIPOPOLYSACCHARIDE 1,2-N-ACETYLGLUCOSAMINETRANSFERASE-RELATED"/>
    <property type="match status" value="1"/>
</dbReference>
<evidence type="ECO:0000256" key="1">
    <source>
        <dbReference type="ARBA" id="ARBA00022676"/>
    </source>
</evidence>
<keyword evidence="2 3" id="KW-0808">Transferase</keyword>
<evidence type="ECO:0000313" key="3">
    <source>
        <dbReference type="EMBL" id="TWI84562.1"/>
    </source>
</evidence>
<dbReference type="Gene3D" id="3.40.50.2000">
    <property type="entry name" value="Glycogen Phosphorylase B"/>
    <property type="match status" value="2"/>
</dbReference>
<accession>A0A562STN7</accession>
<dbReference type="RefSeq" id="WP_145718321.1">
    <property type="nucleotide sequence ID" value="NZ_BAAAFY010000002.1"/>
</dbReference>
<comment type="caution">
    <text evidence="3">The sequence shown here is derived from an EMBL/GenBank/DDBJ whole genome shotgun (WGS) entry which is preliminary data.</text>
</comment>
<dbReference type="AlphaFoldDB" id="A0A562STN7"/>
<reference evidence="3 4" key="1">
    <citation type="journal article" date="2013" name="Stand. Genomic Sci.">
        <title>Genomic Encyclopedia of Type Strains, Phase I: The one thousand microbial genomes (KMG-I) project.</title>
        <authorList>
            <person name="Kyrpides N.C."/>
            <person name="Woyke T."/>
            <person name="Eisen J.A."/>
            <person name="Garrity G."/>
            <person name="Lilburn T.G."/>
            <person name="Beck B.J."/>
            <person name="Whitman W.B."/>
            <person name="Hugenholtz P."/>
            <person name="Klenk H.P."/>
        </authorList>
    </citation>
    <scope>NUCLEOTIDE SEQUENCE [LARGE SCALE GENOMIC DNA]</scope>
    <source>
        <strain evidence="3 4">DSM 13484</strain>
    </source>
</reference>